<dbReference type="AlphaFoldDB" id="A0A6G3T3Y3"/>
<dbReference type="InterPro" id="IPR039425">
    <property type="entry name" value="RNA_pol_sigma-70-like"/>
</dbReference>
<comment type="similarity">
    <text evidence="1">Belongs to the sigma-70 factor family. ECF subfamily.</text>
</comment>
<dbReference type="PANTHER" id="PTHR43133:SF52">
    <property type="entry name" value="ECF RNA POLYMERASE SIGMA FACTOR SIGL"/>
    <property type="match status" value="1"/>
</dbReference>
<evidence type="ECO:0000259" key="7">
    <source>
        <dbReference type="Pfam" id="PF04545"/>
    </source>
</evidence>
<sequence length="197" mass="21842">MQWSLMGSSESRDTGGRTLRVLYEEQAGPLYTYVLRLVGGDRHRAEDIIQETLLRCWSKQDLSVGAALLRPWLFRVARNLVIDGHRRRLARPCEIDGSNWLREMSADADEIENVLRSVVVGEAFRALSEAHRDVLYETYFVGRTTQEAAAALGIPPGTVKSRAYYALRSLRLALEERGVVTATATAPQPAASPAASV</sequence>
<dbReference type="SUPFAM" id="SSF88946">
    <property type="entry name" value="Sigma2 domain of RNA polymerase sigma factors"/>
    <property type="match status" value="1"/>
</dbReference>
<proteinExistence type="inferred from homology"/>
<dbReference type="InterPro" id="IPR036388">
    <property type="entry name" value="WH-like_DNA-bd_sf"/>
</dbReference>
<dbReference type="Pfam" id="PF04542">
    <property type="entry name" value="Sigma70_r2"/>
    <property type="match status" value="1"/>
</dbReference>
<dbReference type="NCBIfam" id="TIGR02937">
    <property type="entry name" value="sigma70-ECF"/>
    <property type="match status" value="1"/>
</dbReference>
<dbReference type="InterPro" id="IPR013324">
    <property type="entry name" value="RNA_pol_sigma_r3/r4-like"/>
</dbReference>
<comment type="caution">
    <text evidence="8">The sequence shown here is derived from an EMBL/GenBank/DDBJ whole genome shotgun (WGS) entry which is preliminary data.</text>
</comment>
<evidence type="ECO:0000256" key="4">
    <source>
        <dbReference type="ARBA" id="ARBA00023125"/>
    </source>
</evidence>
<reference evidence="8" key="1">
    <citation type="submission" date="2020-01" db="EMBL/GenBank/DDBJ databases">
        <title>Insect and environment-associated Actinomycetes.</title>
        <authorList>
            <person name="Currrie C."/>
            <person name="Chevrette M."/>
            <person name="Carlson C."/>
            <person name="Stubbendieck R."/>
            <person name="Wendt-Pienkowski E."/>
        </authorList>
    </citation>
    <scope>NUCLEOTIDE SEQUENCE</scope>
    <source>
        <strain evidence="8">SID505</strain>
    </source>
</reference>
<accession>A0A6G3T3Y3</accession>
<keyword evidence="4" id="KW-0238">DNA-binding</keyword>
<dbReference type="Pfam" id="PF04545">
    <property type="entry name" value="Sigma70_r4"/>
    <property type="match status" value="1"/>
</dbReference>
<organism evidence="8">
    <name type="scientific">Streptomyces anulatus</name>
    <name type="common">Streptomyces chrysomallus</name>
    <dbReference type="NCBI Taxonomy" id="1892"/>
    <lineage>
        <taxon>Bacteria</taxon>
        <taxon>Bacillati</taxon>
        <taxon>Actinomycetota</taxon>
        <taxon>Actinomycetes</taxon>
        <taxon>Kitasatosporales</taxon>
        <taxon>Streptomycetaceae</taxon>
        <taxon>Streptomyces</taxon>
    </lineage>
</organism>
<evidence type="ECO:0000256" key="2">
    <source>
        <dbReference type="ARBA" id="ARBA00023015"/>
    </source>
</evidence>
<dbReference type="GO" id="GO:0006352">
    <property type="term" value="P:DNA-templated transcription initiation"/>
    <property type="evidence" value="ECO:0007669"/>
    <property type="project" value="InterPro"/>
</dbReference>
<dbReference type="Gene3D" id="1.10.10.10">
    <property type="entry name" value="Winged helix-like DNA-binding domain superfamily/Winged helix DNA-binding domain"/>
    <property type="match status" value="1"/>
</dbReference>
<dbReference type="InterPro" id="IPR007630">
    <property type="entry name" value="RNA_pol_sigma70_r4"/>
</dbReference>
<keyword evidence="2" id="KW-0805">Transcription regulation</keyword>
<protein>
    <submittedName>
        <fullName evidence="8">Sigma-70 family RNA polymerase sigma factor</fullName>
    </submittedName>
</protein>
<dbReference type="GO" id="GO:0003677">
    <property type="term" value="F:DNA binding"/>
    <property type="evidence" value="ECO:0007669"/>
    <property type="project" value="UniProtKB-KW"/>
</dbReference>
<gene>
    <name evidence="8" type="ORF">G3I43_36910</name>
</gene>
<dbReference type="Gene3D" id="1.10.1740.10">
    <property type="match status" value="1"/>
</dbReference>
<dbReference type="PANTHER" id="PTHR43133">
    <property type="entry name" value="RNA POLYMERASE ECF-TYPE SIGMA FACTO"/>
    <property type="match status" value="1"/>
</dbReference>
<keyword evidence="5" id="KW-0804">Transcription</keyword>
<feature type="domain" description="RNA polymerase sigma-70 region 2" evidence="6">
    <location>
        <begin position="22"/>
        <end position="88"/>
    </location>
</feature>
<dbReference type="EMBL" id="JAAGMK010001032">
    <property type="protein sequence ID" value="NEB89692.1"/>
    <property type="molecule type" value="Genomic_DNA"/>
</dbReference>
<dbReference type="SUPFAM" id="SSF88659">
    <property type="entry name" value="Sigma3 and sigma4 domains of RNA polymerase sigma factors"/>
    <property type="match status" value="1"/>
</dbReference>
<evidence type="ECO:0000256" key="5">
    <source>
        <dbReference type="ARBA" id="ARBA00023163"/>
    </source>
</evidence>
<feature type="domain" description="RNA polymerase sigma-70 region 4" evidence="7">
    <location>
        <begin position="124"/>
        <end position="171"/>
    </location>
</feature>
<dbReference type="InterPro" id="IPR007627">
    <property type="entry name" value="RNA_pol_sigma70_r2"/>
</dbReference>
<keyword evidence="3" id="KW-0731">Sigma factor</keyword>
<evidence type="ECO:0000313" key="8">
    <source>
        <dbReference type="EMBL" id="NEB89692.1"/>
    </source>
</evidence>
<dbReference type="InterPro" id="IPR013325">
    <property type="entry name" value="RNA_pol_sigma_r2"/>
</dbReference>
<evidence type="ECO:0000256" key="1">
    <source>
        <dbReference type="ARBA" id="ARBA00010641"/>
    </source>
</evidence>
<dbReference type="NCBIfam" id="NF007227">
    <property type="entry name" value="PRK09645.1"/>
    <property type="match status" value="1"/>
</dbReference>
<name>A0A6G3T3Y3_STRAQ</name>
<dbReference type="GO" id="GO:0016987">
    <property type="term" value="F:sigma factor activity"/>
    <property type="evidence" value="ECO:0007669"/>
    <property type="project" value="UniProtKB-KW"/>
</dbReference>
<dbReference type="CDD" id="cd06171">
    <property type="entry name" value="Sigma70_r4"/>
    <property type="match status" value="1"/>
</dbReference>
<dbReference type="InterPro" id="IPR014284">
    <property type="entry name" value="RNA_pol_sigma-70_dom"/>
</dbReference>
<evidence type="ECO:0000259" key="6">
    <source>
        <dbReference type="Pfam" id="PF04542"/>
    </source>
</evidence>
<evidence type="ECO:0000256" key="3">
    <source>
        <dbReference type="ARBA" id="ARBA00023082"/>
    </source>
</evidence>